<keyword evidence="3" id="KW-0804">Transcription</keyword>
<evidence type="ECO:0000256" key="2">
    <source>
        <dbReference type="ARBA" id="ARBA00023125"/>
    </source>
</evidence>
<dbReference type="PRINTS" id="PR00032">
    <property type="entry name" value="HTHARAC"/>
</dbReference>
<dbReference type="PANTHER" id="PTHR43280:SF2">
    <property type="entry name" value="HTH-TYPE TRANSCRIPTIONAL REGULATOR EXSA"/>
    <property type="match status" value="1"/>
</dbReference>
<evidence type="ECO:0000259" key="4">
    <source>
        <dbReference type="PROSITE" id="PS01124"/>
    </source>
</evidence>
<dbReference type="PANTHER" id="PTHR43280">
    <property type="entry name" value="ARAC-FAMILY TRANSCRIPTIONAL REGULATOR"/>
    <property type="match status" value="1"/>
</dbReference>
<keyword evidence="1" id="KW-0805">Transcription regulation</keyword>
<dbReference type="SMART" id="SM00342">
    <property type="entry name" value="HTH_ARAC"/>
    <property type="match status" value="1"/>
</dbReference>
<dbReference type="Gene3D" id="1.10.10.60">
    <property type="entry name" value="Homeodomain-like"/>
    <property type="match status" value="2"/>
</dbReference>
<protein>
    <submittedName>
        <fullName evidence="5">AraC family transcriptional regulator</fullName>
    </submittedName>
</protein>
<reference evidence="5" key="2">
    <citation type="submission" date="2021-04" db="EMBL/GenBank/DDBJ databases">
        <authorList>
            <person name="Gilroy R."/>
        </authorList>
    </citation>
    <scope>NUCLEOTIDE SEQUENCE</scope>
    <source>
        <strain evidence="5">USAMLcec2-132</strain>
    </source>
</reference>
<dbReference type="InterPro" id="IPR020449">
    <property type="entry name" value="Tscrpt_reg_AraC-type_HTH"/>
</dbReference>
<dbReference type="Pfam" id="PF12833">
    <property type="entry name" value="HTH_18"/>
    <property type="match status" value="1"/>
</dbReference>
<dbReference type="PROSITE" id="PS00041">
    <property type="entry name" value="HTH_ARAC_FAMILY_1"/>
    <property type="match status" value="1"/>
</dbReference>
<dbReference type="InterPro" id="IPR014710">
    <property type="entry name" value="RmlC-like_jellyroll"/>
</dbReference>
<reference evidence="5" key="1">
    <citation type="journal article" date="2021" name="PeerJ">
        <title>Extensive microbial diversity within the chicken gut microbiome revealed by metagenomics and culture.</title>
        <authorList>
            <person name="Gilroy R."/>
            <person name="Ravi A."/>
            <person name="Getino M."/>
            <person name="Pursley I."/>
            <person name="Horton D.L."/>
            <person name="Alikhan N.F."/>
            <person name="Baker D."/>
            <person name="Gharbi K."/>
            <person name="Hall N."/>
            <person name="Watson M."/>
            <person name="Adriaenssens E.M."/>
            <person name="Foster-Nyarko E."/>
            <person name="Jarju S."/>
            <person name="Secka A."/>
            <person name="Antonio M."/>
            <person name="Oren A."/>
            <person name="Chaudhuri R.R."/>
            <person name="La Ragione R."/>
            <person name="Hildebrand F."/>
            <person name="Pallen M.J."/>
        </authorList>
    </citation>
    <scope>NUCLEOTIDE SEQUENCE</scope>
    <source>
        <strain evidence="5">USAMLcec2-132</strain>
    </source>
</reference>
<dbReference type="InterPro" id="IPR037923">
    <property type="entry name" value="HTH-like"/>
</dbReference>
<dbReference type="SUPFAM" id="SSF51215">
    <property type="entry name" value="Regulatory protein AraC"/>
    <property type="match status" value="1"/>
</dbReference>
<organism evidence="5 6">
    <name type="scientific">Candidatus Eisenbergiella merdavium</name>
    <dbReference type="NCBI Taxonomy" id="2838551"/>
    <lineage>
        <taxon>Bacteria</taxon>
        <taxon>Bacillati</taxon>
        <taxon>Bacillota</taxon>
        <taxon>Clostridia</taxon>
        <taxon>Lachnospirales</taxon>
        <taxon>Lachnospiraceae</taxon>
        <taxon>Eisenbergiella</taxon>
    </lineage>
</organism>
<feature type="domain" description="HTH araC/xylS-type" evidence="4">
    <location>
        <begin position="184"/>
        <end position="282"/>
    </location>
</feature>
<dbReference type="PROSITE" id="PS01124">
    <property type="entry name" value="HTH_ARAC_FAMILY_2"/>
    <property type="match status" value="1"/>
</dbReference>
<evidence type="ECO:0000313" key="5">
    <source>
        <dbReference type="EMBL" id="HJC25083.1"/>
    </source>
</evidence>
<dbReference type="GO" id="GO:0043565">
    <property type="term" value="F:sequence-specific DNA binding"/>
    <property type="evidence" value="ECO:0007669"/>
    <property type="project" value="InterPro"/>
</dbReference>
<evidence type="ECO:0000256" key="3">
    <source>
        <dbReference type="ARBA" id="ARBA00023163"/>
    </source>
</evidence>
<evidence type="ECO:0000313" key="6">
    <source>
        <dbReference type="Proteomes" id="UP000823891"/>
    </source>
</evidence>
<dbReference type="EMBL" id="DWWS01000054">
    <property type="protein sequence ID" value="HJC25083.1"/>
    <property type="molecule type" value="Genomic_DNA"/>
</dbReference>
<accession>A0A9D2NH44</accession>
<dbReference type="GO" id="GO:0003700">
    <property type="term" value="F:DNA-binding transcription factor activity"/>
    <property type="evidence" value="ECO:0007669"/>
    <property type="project" value="InterPro"/>
</dbReference>
<sequence>MIRKAEKLHKEPVAEEALGMRLYHNRECESYAEHWHAGLEIIMTVKNGCVITAEGGCLEMEEGDIVIINSGILHELEMPPSGERLILQVDLSFLYNLKGMEFVLFLLQPLTRLPAGTVPAYRKVRERLERLAEEYDSGEVFRESLLGAYMTEILAEIGRGGYFSSELAQQFSRSGKQSYMRAVMKACSYINRHYRENLTLEDVANSSGFSKYHFTRVFKQYMNMTYYEYLNFRRVQRAEELLCDQEMSVTDVAMNSGFSSLSTFNRTFKTVKSCSPTDYRKRRKELEIQGIIKKK</sequence>
<dbReference type="InterPro" id="IPR018062">
    <property type="entry name" value="HTH_AraC-typ_CS"/>
</dbReference>
<gene>
    <name evidence="5" type="ORF">H9761_15520</name>
</gene>
<dbReference type="AlphaFoldDB" id="A0A9D2NH44"/>
<name>A0A9D2NH44_9FIRM</name>
<dbReference type="InterPro" id="IPR009057">
    <property type="entry name" value="Homeodomain-like_sf"/>
</dbReference>
<evidence type="ECO:0000256" key="1">
    <source>
        <dbReference type="ARBA" id="ARBA00023015"/>
    </source>
</evidence>
<dbReference type="SUPFAM" id="SSF46689">
    <property type="entry name" value="Homeodomain-like"/>
    <property type="match status" value="2"/>
</dbReference>
<comment type="caution">
    <text evidence="5">The sequence shown here is derived from an EMBL/GenBank/DDBJ whole genome shotgun (WGS) entry which is preliminary data.</text>
</comment>
<dbReference type="Proteomes" id="UP000823891">
    <property type="component" value="Unassembled WGS sequence"/>
</dbReference>
<proteinExistence type="predicted"/>
<dbReference type="InterPro" id="IPR018060">
    <property type="entry name" value="HTH_AraC"/>
</dbReference>
<keyword evidence="2" id="KW-0238">DNA-binding</keyword>
<dbReference type="Gene3D" id="2.60.120.10">
    <property type="entry name" value="Jelly Rolls"/>
    <property type="match status" value="1"/>
</dbReference>